<dbReference type="PATRIC" id="fig|1202724.3.peg.2923"/>
<dbReference type="GO" id="GO:0004792">
    <property type="term" value="F:thiosulfate-cyanide sulfurtransferase activity"/>
    <property type="evidence" value="ECO:0007669"/>
    <property type="project" value="TreeGrafter"/>
</dbReference>
<evidence type="ECO:0000259" key="3">
    <source>
        <dbReference type="PROSITE" id="PS50206"/>
    </source>
</evidence>
<dbReference type="PROSITE" id="PS50206">
    <property type="entry name" value="RHODANESE_3"/>
    <property type="match status" value="2"/>
</dbReference>
<gene>
    <name evidence="4" type="ORF">AM493_14075</name>
</gene>
<dbReference type="CDD" id="cd01449">
    <property type="entry name" value="TST_Repeat_2"/>
    <property type="match status" value="1"/>
</dbReference>
<evidence type="ECO:0000256" key="1">
    <source>
        <dbReference type="ARBA" id="ARBA00022679"/>
    </source>
</evidence>
<organism evidence="4 5">
    <name type="scientific">Flavobacterium akiainvivens</name>
    <dbReference type="NCBI Taxonomy" id="1202724"/>
    <lineage>
        <taxon>Bacteria</taxon>
        <taxon>Pseudomonadati</taxon>
        <taxon>Bacteroidota</taxon>
        <taxon>Flavobacteriia</taxon>
        <taxon>Flavobacteriales</taxon>
        <taxon>Flavobacteriaceae</taxon>
        <taxon>Flavobacterium</taxon>
    </lineage>
</organism>
<name>A0A0M8ML06_9FLAO</name>
<proteinExistence type="predicted"/>
<evidence type="ECO:0000313" key="4">
    <source>
        <dbReference type="EMBL" id="KOS08361.1"/>
    </source>
</evidence>
<dbReference type="Proteomes" id="UP000037755">
    <property type="component" value="Unassembled WGS sequence"/>
</dbReference>
<accession>A0A0M8ML06</accession>
<evidence type="ECO:0000313" key="5">
    <source>
        <dbReference type="Proteomes" id="UP000037755"/>
    </source>
</evidence>
<protein>
    <submittedName>
        <fullName evidence="4">Sulfurtransferase</fullName>
    </submittedName>
</protein>
<dbReference type="STRING" id="1202724.AM493_14075"/>
<dbReference type="EMBL" id="LIYD01000005">
    <property type="protein sequence ID" value="KOS08361.1"/>
    <property type="molecule type" value="Genomic_DNA"/>
</dbReference>
<dbReference type="Gene3D" id="3.40.250.10">
    <property type="entry name" value="Rhodanese-like domain"/>
    <property type="match status" value="2"/>
</dbReference>
<sequence>MPKDNLILIDAGSGVAAFERYKQQHLAGALYVDLDADLAEIPTDAKYGGRHPLPSAEKFGQLLGKLGIYHNCRVVVYDDKNGTNAAARFWWMLTGEGRPKVQVLNGGLQAAVAAGYPTAAGVETPTPAKAYQLWYWPNPTVTMAEVEVATQNPEKTVIDVRDANRYNGITEPIDPVAGHIPGAVNIPLTGNLDDNGLFLSREALRKKYLEALNGVDPAQAVVHCGSGVTACHTILAMEYAGLPMPKLYVGSYSEWCRNKEIV</sequence>
<dbReference type="CDD" id="cd01448">
    <property type="entry name" value="TST_Repeat_1"/>
    <property type="match status" value="1"/>
</dbReference>
<dbReference type="InterPro" id="IPR045078">
    <property type="entry name" value="TST/MPST-like"/>
</dbReference>
<dbReference type="Pfam" id="PF00581">
    <property type="entry name" value="Rhodanese"/>
    <property type="match status" value="2"/>
</dbReference>
<dbReference type="SUPFAM" id="SSF52821">
    <property type="entry name" value="Rhodanese/Cell cycle control phosphatase"/>
    <property type="match status" value="2"/>
</dbReference>
<keyword evidence="1 4" id="KW-0808">Transferase</keyword>
<dbReference type="PANTHER" id="PTHR11364">
    <property type="entry name" value="THIOSULFATE SULFERTANSFERASE"/>
    <property type="match status" value="1"/>
</dbReference>
<reference evidence="4 5" key="1">
    <citation type="submission" date="2015-08" db="EMBL/GenBank/DDBJ databases">
        <title>Whole genome sequence of Flavobacterium akiainvivens IK-1T, from decaying Wikstroemia oahuensis, an endemic Hawaiian shrub.</title>
        <authorList>
            <person name="Wan X."/>
            <person name="Hou S."/>
            <person name="Saito J."/>
            <person name="Donachie S."/>
        </authorList>
    </citation>
    <scope>NUCLEOTIDE SEQUENCE [LARGE SCALE GENOMIC DNA]</scope>
    <source>
        <strain evidence="4 5">IK-1</strain>
    </source>
</reference>
<keyword evidence="2" id="KW-0677">Repeat</keyword>
<feature type="domain" description="Rhodanese" evidence="3">
    <location>
        <begin position="151"/>
        <end position="257"/>
    </location>
</feature>
<keyword evidence="5" id="KW-1185">Reference proteome</keyword>
<evidence type="ECO:0000256" key="2">
    <source>
        <dbReference type="ARBA" id="ARBA00022737"/>
    </source>
</evidence>
<dbReference type="PANTHER" id="PTHR11364:SF27">
    <property type="entry name" value="SULFURTRANSFERASE"/>
    <property type="match status" value="1"/>
</dbReference>
<dbReference type="SMART" id="SM00450">
    <property type="entry name" value="RHOD"/>
    <property type="match status" value="2"/>
</dbReference>
<feature type="domain" description="Rhodanese" evidence="3">
    <location>
        <begin position="2"/>
        <end position="120"/>
    </location>
</feature>
<dbReference type="InterPro" id="IPR001763">
    <property type="entry name" value="Rhodanese-like_dom"/>
</dbReference>
<dbReference type="AlphaFoldDB" id="A0A0M8ML06"/>
<comment type="caution">
    <text evidence="4">The sequence shown here is derived from an EMBL/GenBank/DDBJ whole genome shotgun (WGS) entry which is preliminary data.</text>
</comment>
<dbReference type="InterPro" id="IPR036873">
    <property type="entry name" value="Rhodanese-like_dom_sf"/>
</dbReference>